<keyword evidence="2" id="KW-1185">Reference proteome</keyword>
<evidence type="ECO:0000313" key="1">
    <source>
        <dbReference type="EMBL" id="MDM8562201.1"/>
    </source>
</evidence>
<accession>A0ABT7VSM1</accession>
<evidence type="ECO:0000313" key="2">
    <source>
        <dbReference type="Proteomes" id="UP001171945"/>
    </source>
</evidence>
<evidence type="ECO:0008006" key="3">
    <source>
        <dbReference type="Google" id="ProtNLM"/>
    </source>
</evidence>
<comment type="caution">
    <text evidence="1">The sequence shown here is derived from an EMBL/GenBank/DDBJ whole genome shotgun (WGS) entry which is preliminary data.</text>
</comment>
<protein>
    <recommendedName>
        <fullName evidence="3">Type II toxin-antitoxin system HicA family toxin</fullName>
    </recommendedName>
</protein>
<dbReference type="EMBL" id="JAUCGM010000084">
    <property type="protein sequence ID" value="MDM8562201.1"/>
    <property type="molecule type" value="Genomic_DNA"/>
</dbReference>
<feature type="non-terminal residue" evidence="1">
    <location>
        <position position="1"/>
    </location>
</feature>
<sequence>SKRLTYAKLKKILINLGFTDLFTYKNNHAVVFKNSANESMIVLPLLSPRTFVSQMHLSAVRRILIENNILDKEKFSRLVSA</sequence>
<dbReference type="Proteomes" id="UP001171945">
    <property type="component" value="Unassembled WGS sequence"/>
</dbReference>
<organism evidence="1 2">
    <name type="scientific">Candidatus Marithioploca araucensis</name>
    <dbReference type="NCBI Taxonomy" id="70273"/>
    <lineage>
        <taxon>Bacteria</taxon>
        <taxon>Pseudomonadati</taxon>
        <taxon>Pseudomonadota</taxon>
        <taxon>Gammaproteobacteria</taxon>
        <taxon>Thiotrichales</taxon>
        <taxon>Thiotrichaceae</taxon>
        <taxon>Candidatus Marithioploca</taxon>
    </lineage>
</organism>
<reference evidence="1" key="1">
    <citation type="submission" date="2023-06" db="EMBL/GenBank/DDBJ databases">
        <title>Uncultivated large filamentous bacteria from sulfidic sediments reveal new species and different genomic features in energy metabolism and defense.</title>
        <authorList>
            <person name="Fonseca A."/>
        </authorList>
    </citation>
    <scope>NUCLEOTIDE SEQUENCE</scope>
    <source>
        <strain evidence="1">HSG4</strain>
    </source>
</reference>
<gene>
    <name evidence="1" type="ORF">QUF54_02490</name>
</gene>
<name>A0ABT7VSM1_9GAMM</name>
<proteinExistence type="predicted"/>